<name>A0ACC2FZL0_DALPE</name>
<reference evidence="1" key="1">
    <citation type="submission" date="2021-05" db="EMBL/GenBank/DDBJ databases">
        <authorList>
            <person name="Pan Q."/>
            <person name="Jouanno E."/>
            <person name="Zahm M."/>
            <person name="Klopp C."/>
            <person name="Cabau C."/>
            <person name="Louis A."/>
            <person name="Berthelot C."/>
            <person name="Parey E."/>
            <person name="Roest Crollius H."/>
            <person name="Montfort J."/>
            <person name="Robinson-Rechavi M."/>
            <person name="Bouchez O."/>
            <person name="Lampietro C."/>
            <person name="Lopez Roques C."/>
            <person name="Donnadieu C."/>
            <person name="Postlethwait J."/>
            <person name="Bobe J."/>
            <person name="Dillon D."/>
            <person name="Chandos A."/>
            <person name="von Hippel F."/>
            <person name="Guiguen Y."/>
        </authorList>
    </citation>
    <scope>NUCLEOTIDE SEQUENCE</scope>
    <source>
        <strain evidence="1">YG-Jan2019</strain>
    </source>
</reference>
<dbReference type="EMBL" id="CM055746">
    <property type="protein sequence ID" value="KAJ7996908.1"/>
    <property type="molecule type" value="Genomic_DNA"/>
</dbReference>
<evidence type="ECO:0000313" key="2">
    <source>
        <dbReference type="Proteomes" id="UP001157502"/>
    </source>
</evidence>
<proteinExistence type="predicted"/>
<gene>
    <name evidence="1" type="ORF">DPEC_G00223380</name>
</gene>
<evidence type="ECO:0000313" key="1">
    <source>
        <dbReference type="EMBL" id="KAJ7996908.1"/>
    </source>
</evidence>
<protein>
    <submittedName>
        <fullName evidence="1">Uncharacterized protein</fullName>
    </submittedName>
</protein>
<sequence length="86" mass="9496">MKPVEPHTDASKGVLEPYLGAASCASPAKGQVHPTRTLSGEMEEYYASEADAREARPRRQTRPHNISMITRSAMGTIDRTFRHTIA</sequence>
<keyword evidence="2" id="KW-1185">Reference proteome</keyword>
<organism evidence="1 2">
    <name type="scientific">Dallia pectoralis</name>
    <name type="common">Alaska blackfish</name>
    <dbReference type="NCBI Taxonomy" id="75939"/>
    <lineage>
        <taxon>Eukaryota</taxon>
        <taxon>Metazoa</taxon>
        <taxon>Chordata</taxon>
        <taxon>Craniata</taxon>
        <taxon>Vertebrata</taxon>
        <taxon>Euteleostomi</taxon>
        <taxon>Actinopterygii</taxon>
        <taxon>Neopterygii</taxon>
        <taxon>Teleostei</taxon>
        <taxon>Protacanthopterygii</taxon>
        <taxon>Esociformes</taxon>
        <taxon>Umbridae</taxon>
        <taxon>Dallia</taxon>
    </lineage>
</organism>
<dbReference type="Proteomes" id="UP001157502">
    <property type="component" value="Chromosome 19"/>
</dbReference>
<comment type="caution">
    <text evidence="1">The sequence shown here is derived from an EMBL/GenBank/DDBJ whole genome shotgun (WGS) entry which is preliminary data.</text>
</comment>
<accession>A0ACC2FZL0</accession>